<comment type="caution">
    <text evidence="1">The sequence shown here is derived from an EMBL/GenBank/DDBJ whole genome shotgun (WGS) entry which is preliminary data.</text>
</comment>
<accession>A0AB34IW74</accession>
<proteinExistence type="predicted"/>
<dbReference type="EMBL" id="JBGBPQ010000017">
    <property type="protein sequence ID" value="KAL1508095.1"/>
    <property type="molecule type" value="Genomic_DNA"/>
</dbReference>
<dbReference type="Proteomes" id="UP001515480">
    <property type="component" value="Unassembled WGS sequence"/>
</dbReference>
<name>A0AB34IW74_PRYPA</name>
<keyword evidence="2" id="KW-1185">Reference proteome</keyword>
<evidence type="ECO:0000313" key="1">
    <source>
        <dbReference type="EMBL" id="KAL1508095.1"/>
    </source>
</evidence>
<gene>
    <name evidence="1" type="ORF">AB1Y20_007688</name>
</gene>
<dbReference type="AlphaFoldDB" id="A0AB34IW74"/>
<organism evidence="1 2">
    <name type="scientific">Prymnesium parvum</name>
    <name type="common">Toxic golden alga</name>
    <dbReference type="NCBI Taxonomy" id="97485"/>
    <lineage>
        <taxon>Eukaryota</taxon>
        <taxon>Haptista</taxon>
        <taxon>Haptophyta</taxon>
        <taxon>Prymnesiophyceae</taxon>
        <taxon>Prymnesiales</taxon>
        <taxon>Prymnesiaceae</taxon>
        <taxon>Prymnesium</taxon>
    </lineage>
</organism>
<sequence>MAPIWTADDPKSLHAAAKMTLLARPHVYVAEMACCEVPRGIRQVLAGVGYSKFDGSQGLSAIQIPAEAVDVLIISEKGIGERHTLDLLVHAGDAKQAMTSMCRAFINFLVPMCDRLEQLVRDGVRHVELALSEFDAAQGTSQRSASARELIFLMTQWRLRSGASLGLLEAACEACRRVPSHHQVEARKLRAALIYVSRMRDQLTGAVTDRVLVMLRAGVHVPVSHMDTIMSLDKAKKQPRRTWDKDAICGQCGNRALWDQRLDWASSHPRLKAYPPAQCCDDCWE</sequence>
<evidence type="ECO:0000313" key="2">
    <source>
        <dbReference type="Proteomes" id="UP001515480"/>
    </source>
</evidence>
<reference evidence="1 2" key="1">
    <citation type="journal article" date="2024" name="Science">
        <title>Giant polyketide synthase enzymes in the biosynthesis of giant marine polyether toxins.</title>
        <authorList>
            <person name="Fallon T.R."/>
            <person name="Shende V.V."/>
            <person name="Wierzbicki I.H."/>
            <person name="Pendleton A.L."/>
            <person name="Watervoot N.F."/>
            <person name="Auber R.P."/>
            <person name="Gonzalez D.J."/>
            <person name="Wisecaver J.H."/>
            <person name="Moore B.S."/>
        </authorList>
    </citation>
    <scope>NUCLEOTIDE SEQUENCE [LARGE SCALE GENOMIC DNA]</scope>
    <source>
        <strain evidence="1 2">12B1</strain>
    </source>
</reference>
<protein>
    <submittedName>
        <fullName evidence="1">Uncharacterized protein</fullName>
    </submittedName>
</protein>